<gene>
    <name evidence="1" type="ORF">CLIB1444_01S15808</name>
</gene>
<protein>
    <submittedName>
        <fullName evidence="1">Diadenosine 5',5'''-P1,P4-tetraphosphate phosphorylase 2</fullName>
    </submittedName>
</protein>
<dbReference type="EMBL" id="CALSDN010000001">
    <property type="protein sequence ID" value="CAH6718846.1"/>
    <property type="molecule type" value="Genomic_DNA"/>
</dbReference>
<evidence type="ECO:0000313" key="2">
    <source>
        <dbReference type="Proteomes" id="UP001152531"/>
    </source>
</evidence>
<keyword evidence="2" id="KW-1185">Reference proteome</keyword>
<reference evidence="1" key="1">
    <citation type="submission" date="2022-06" db="EMBL/GenBank/DDBJ databases">
        <authorList>
            <person name="Legras J.-L."/>
            <person name="Devillers H."/>
            <person name="Grondin C."/>
        </authorList>
    </citation>
    <scope>NUCLEOTIDE SEQUENCE</scope>
    <source>
        <strain evidence="1">CLIB 1444</strain>
    </source>
</reference>
<accession>A0ACA9Y240</accession>
<sequence>MFFPLPDNFFELLHSRYDQALADGLMKFNGDDVKNELLEVNLGNFTVNLQYSTIYSLMHRPEKGDFKANPFEDPEPELTIVENFGDKNQFRIVYNKFPVIPRHIMLLTKQFKPQTTPLSPDELVGSFTILKKLEEVDPNNKWFGFYNCGEDSGASQPHKHVQFMTLPEGFKAFPETIIEKSDAFIPNTKREPLQNANLPFAHFIAKFPSLDDMVEEDLIMYFMSLLQRTLTVLRENKSESISYNVVFTTDYMMIVPRSHGKYKDLGINSCGILGLFLFKNDELLETVKEDTPEAVWKSVGFPNTSGQESDEYHY</sequence>
<comment type="caution">
    <text evidence="1">The sequence shown here is derived from an EMBL/GenBank/DDBJ whole genome shotgun (WGS) entry which is preliminary data.</text>
</comment>
<organism evidence="1 2">
    <name type="scientific">[Candida] jaroonii</name>
    <dbReference type="NCBI Taxonomy" id="467808"/>
    <lineage>
        <taxon>Eukaryota</taxon>
        <taxon>Fungi</taxon>
        <taxon>Dikarya</taxon>
        <taxon>Ascomycota</taxon>
        <taxon>Saccharomycotina</taxon>
        <taxon>Pichiomycetes</taxon>
        <taxon>Debaryomycetaceae</taxon>
        <taxon>Yamadazyma</taxon>
    </lineage>
</organism>
<proteinExistence type="predicted"/>
<name>A0ACA9Y240_9ASCO</name>
<evidence type="ECO:0000313" key="1">
    <source>
        <dbReference type="EMBL" id="CAH6718846.1"/>
    </source>
</evidence>
<dbReference type="Proteomes" id="UP001152531">
    <property type="component" value="Unassembled WGS sequence"/>
</dbReference>